<dbReference type="InterPro" id="IPR002481">
    <property type="entry name" value="FUR"/>
</dbReference>
<name>A0A917JT33_9GAMM</name>
<dbReference type="NCBIfam" id="NF006999">
    <property type="entry name" value="PRK09462.1"/>
    <property type="match status" value="1"/>
</dbReference>
<comment type="cofactor">
    <cofactor evidence="13">
        <name>Mn(2+)</name>
        <dbReference type="ChEBI" id="CHEBI:29035"/>
    </cofactor>
    <cofactor evidence="13">
        <name>Fe(2+)</name>
        <dbReference type="ChEBI" id="CHEBI:29033"/>
    </cofactor>
    <text evidence="13">Binds 1 Mn(2+) or Fe(2+) ion per subunit.</text>
</comment>
<evidence type="ECO:0000256" key="6">
    <source>
        <dbReference type="ARBA" id="ARBA00022491"/>
    </source>
</evidence>
<feature type="binding site" evidence="13">
    <location>
        <position position="106"/>
    </location>
    <ligand>
        <name>Fe cation</name>
        <dbReference type="ChEBI" id="CHEBI:24875"/>
    </ligand>
</feature>
<keyword evidence="6 14" id="KW-0678">Repressor</keyword>
<sequence>MNTRRIKRAGLKVTNQRVTLLEFLRKPENQHLCAEQVYLGLRQQGEDLGINTVYRVLNHFLQVGIIVRHYFETDKAVYELNREKQHDHLVCLACGKVMEFHDEIIEQRQKMVAHHLGMDFERHNLILYGYCADGCQANPQQVSQDIQAAKSGQICKP</sequence>
<dbReference type="Gene3D" id="1.10.10.10">
    <property type="entry name" value="Winged helix-like DNA-binding domain superfamily/Winged helix DNA-binding domain"/>
    <property type="match status" value="1"/>
</dbReference>
<feature type="binding site" evidence="12">
    <location>
        <position position="135"/>
    </location>
    <ligand>
        <name>Zn(2+)</name>
        <dbReference type="ChEBI" id="CHEBI:29105"/>
    </ligand>
</feature>
<dbReference type="InterPro" id="IPR036390">
    <property type="entry name" value="WH_DNA-bd_sf"/>
</dbReference>
<evidence type="ECO:0000256" key="10">
    <source>
        <dbReference type="ARBA" id="ARBA00023125"/>
    </source>
</evidence>
<comment type="cofactor">
    <cofactor evidence="12">
        <name>Zn(2+)</name>
        <dbReference type="ChEBI" id="CHEBI:29105"/>
    </cofactor>
    <text evidence="12">Binds 1 zinc ion per subunit.</text>
</comment>
<evidence type="ECO:0000256" key="5">
    <source>
        <dbReference type="ARBA" id="ARBA00022490"/>
    </source>
</evidence>
<dbReference type="Pfam" id="PF01475">
    <property type="entry name" value="FUR"/>
    <property type="match status" value="1"/>
</dbReference>
<gene>
    <name evidence="14 15" type="primary">fur</name>
    <name evidence="15" type="ORF">GCM10009332_17070</name>
</gene>
<evidence type="ECO:0000256" key="13">
    <source>
        <dbReference type="PIRSR" id="PIRSR602481-2"/>
    </source>
</evidence>
<keyword evidence="16" id="KW-1185">Reference proteome</keyword>
<keyword evidence="11 14" id="KW-0804">Transcription</keyword>
<feature type="binding site" evidence="12">
    <location>
        <position position="94"/>
    </location>
    <ligand>
        <name>Zn(2+)</name>
        <dbReference type="ChEBI" id="CHEBI:29105"/>
    </ligand>
</feature>
<evidence type="ECO:0000256" key="9">
    <source>
        <dbReference type="ARBA" id="ARBA00023015"/>
    </source>
</evidence>
<dbReference type="SUPFAM" id="SSF46785">
    <property type="entry name" value="Winged helix' DNA-binding domain"/>
    <property type="match status" value="1"/>
</dbReference>
<dbReference type="PANTHER" id="PTHR33202:SF2">
    <property type="entry name" value="FERRIC UPTAKE REGULATION PROTEIN"/>
    <property type="match status" value="1"/>
</dbReference>
<comment type="subunit">
    <text evidence="3 14">Homodimer.</text>
</comment>
<feature type="binding site" evidence="12">
    <location>
        <position position="91"/>
    </location>
    <ligand>
        <name>Zn(2+)</name>
        <dbReference type="ChEBI" id="CHEBI:29105"/>
    </ligand>
</feature>
<dbReference type="GO" id="GO:1900705">
    <property type="term" value="P:negative regulation of siderophore biosynthetic process"/>
    <property type="evidence" value="ECO:0007669"/>
    <property type="project" value="TreeGrafter"/>
</dbReference>
<dbReference type="InterPro" id="IPR043135">
    <property type="entry name" value="Fur_C"/>
</dbReference>
<comment type="subcellular location">
    <subcellularLocation>
        <location evidence="1 14">Cytoplasm</location>
    </subcellularLocation>
</comment>
<feature type="binding site" evidence="12">
    <location>
        <position position="131"/>
    </location>
    <ligand>
        <name>Zn(2+)</name>
        <dbReference type="ChEBI" id="CHEBI:29105"/>
    </ligand>
</feature>
<evidence type="ECO:0000256" key="4">
    <source>
        <dbReference type="ARBA" id="ARBA00020910"/>
    </source>
</evidence>
<keyword evidence="10 14" id="KW-0238">DNA-binding</keyword>
<evidence type="ECO:0000256" key="11">
    <source>
        <dbReference type="ARBA" id="ARBA00023163"/>
    </source>
</evidence>
<dbReference type="PANTHER" id="PTHR33202">
    <property type="entry name" value="ZINC UPTAKE REGULATION PROTEIN"/>
    <property type="match status" value="1"/>
</dbReference>
<proteinExistence type="inferred from homology"/>
<keyword evidence="9 14" id="KW-0805">Transcription regulation</keyword>
<evidence type="ECO:0000313" key="16">
    <source>
        <dbReference type="Proteomes" id="UP000613743"/>
    </source>
</evidence>
<evidence type="ECO:0000256" key="8">
    <source>
        <dbReference type="ARBA" id="ARBA00022833"/>
    </source>
</evidence>
<accession>A0A917JT33</accession>
<dbReference type="GO" id="GO:0045892">
    <property type="term" value="P:negative regulation of DNA-templated transcription"/>
    <property type="evidence" value="ECO:0007669"/>
    <property type="project" value="TreeGrafter"/>
</dbReference>
<keyword evidence="13 14" id="KW-0408">Iron</keyword>
<dbReference type="GO" id="GO:0000976">
    <property type="term" value="F:transcription cis-regulatory region binding"/>
    <property type="evidence" value="ECO:0007669"/>
    <property type="project" value="TreeGrafter"/>
</dbReference>
<evidence type="ECO:0000256" key="14">
    <source>
        <dbReference type="RuleBase" id="RU364037"/>
    </source>
</evidence>
<keyword evidence="7 12" id="KW-0479">Metal-binding</keyword>
<evidence type="ECO:0000313" key="15">
    <source>
        <dbReference type="EMBL" id="GGI80302.1"/>
    </source>
</evidence>
<comment type="caution">
    <text evidence="15">The sequence shown here is derived from an EMBL/GenBank/DDBJ whole genome shotgun (WGS) entry which is preliminary data.</text>
</comment>
<evidence type="ECO:0000256" key="2">
    <source>
        <dbReference type="ARBA" id="ARBA00007957"/>
    </source>
</evidence>
<evidence type="ECO:0000256" key="3">
    <source>
        <dbReference type="ARBA" id="ARBA00011738"/>
    </source>
</evidence>
<keyword evidence="8 12" id="KW-0862">Zinc</keyword>
<reference evidence="15" key="2">
    <citation type="submission" date="2020-09" db="EMBL/GenBank/DDBJ databases">
        <authorList>
            <person name="Sun Q."/>
            <person name="Ohkuma M."/>
        </authorList>
    </citation>
    <scope>NUCLEOTIDE SEQUENCE</scope>
    <source>
        <strain evidence="15">JCM 30804</strain>
    </source>
</reference>
<protein>
    <recommendedName>
        <fullName evidence="4 14">Ferric uptake regulation protein</fullName>
    </recommendedName>
</protein>
<dbReference type="FunFam" id="1.10.10.10:FF:000007">
    <property type="entry name" value="Ferric uptake regulation protein"/>
    <property type="match status" value="1"/>
</dbReference>
<dbReference type="Proteomes" id="UP000613743">
    <property type="component" value="Unassembled WGS sequence"/>
</dbReference>
<dbReference type="EMBL" id="BMPZ01000003">
    <property type="protein sequence ID" value="GGI80302.1"/>
    <property type="molecule type" value="Genomic_DNA"/>
</dbReference>
<evidence type="ECO:0000256" key="12">
    <source>
        <dbReference type="PIRSR" id="PIRSR602481-1"/>
    </source>
</evidence>
<feature type="binding site" evidence="13">
    <location>
        <position position="87"/>
    </location>
    <ligand>
        <name>Fe cation</name>
        <dbReference type="ChEBI" id="CHEBI:24875"/>
    </ligand>
</feature>
<dbReference type="AlphaFoldDB" id="A0A917JT33"/>
<dbReference type="InterPro" id="IPR036388">
    <property type="entry name" value="WH-like_DNA-bd_sf"/>
</dbReference>
<comment type="similarity">
    <text evidence="2 14">Belongs to the Fur family.</text>
</comment>
<dbReference type="Gene3D" id="3.30.1490.190">
    <property type="match status" value="1"/>
</dbReference>
<feature type="binding site" evidence="13">
    <location>
        <position position="123"/>
    </location>
    <ligand>
        <name>Fe cation</name>
        <dbReference type="ChEBI" id="CHEBI:24875"/>
    </ligand>
</feature>
<organism evidence="15 16">
    <name type="scientific">Shewanella gelidii</name>
    <dbReference type="NCBI Taxonomy" id="1642821"/>
    <lineage>
        <taxon>Bacteria</taxon>
        <taxon>Pseudomonadati</taxon>
        <taxon>Pseudomonadota</taxon>
        <taxon>Gammaproteobacteria</taxon>
        <taxon>Alteromonadales</taxon>
        <taxon>Shewanellaceae</taxon>
        <taxon>Shewanella</taxon>
    </lineage>
</organism>
<dbReference type="RefSeq" id="WP_188919833.1">
    <property type="nucleotide sequence ID" value="NZ_BMPZ01000003.1"/>
</dbReference>
<evidence type="ECO:0000256" key="1">
    <source>
        <dbReference type="ARBA" id="ARBA00004496"/>
    </source>
</evidence>
<keyword evidence="5 14" id="KW-0963">Cytoplasm</keyword>
<dbReference type="GO" id="GO:0003700">
    <property type="term" value="F:DNA-binding transcription factor activity"/>
    <property type="evidence" value="ECO:0007669"/>
    <property type="project" value="UniProtKB-UniRule"/>
</dbReference>
<reference evidence="15" key="1">
    <citation type="journal article" date="2014" name="Int. J. Syst. Evol. Microbiol.">
        <title>Complete genome sequence of Corynebacterium casei LMG S-19264T (=DSM 44701T), isolated from a smear-ripened cheese.</title>
        <authorList>
            <consortium name="US DOE Joint Genome Institute (JGI-PGF)"/>
            <person name="Walter F."/>
            <person name="Albersmeier A."/>
            <person name="Kalinowski J."/>
            <person name="Ruckert C."/>
        </authorList>
    </citation>
    <scope>NUCLEOTIDE SEQUENCE</scope>
    <source>
        <strain evidence="15">JCM 30804</strain>
    </source>
</reference>
<dbReference type="GO" id="GO:0008270">
    <property type="term" value="F:zinc ion binding"/>
    <property type="evidence" value="ECO:0007669"/>
    <property type="project" value="TreeGrafter"/>
</dbReference>
<dbReference type="CDD" id="cd07153">
    <property type="entry name" value="Fur_like"/>
    <property type="match status" value="1"/>
</dbReference>
<dbReference type="GO" id="GO:0005829">
    <property type="term" value="C:cytosol"/>
    <property type="evidence" value="ECO:0007669"/>
    <property type="project" value="TreeGrafter"/>
</dbReference>
<evidence type="ECO:0000256" key="7">
    <source>
        <dbReference type="ARBA" id="ARBA00022723"/>
    </source>
</evidence>